<reference evidence="1 2" key="1">
    <citation type="journal article" date="2018" name="PLoS Genet.">
        <title>Population sequencing reveals clonal diversity and ancestral inbreeding in the grapevine cultivar Chardonnay.</title>
        <authorList>
            <person name="Roach M.J."/>
            <person name="Johnson D.L."/>
            <person name="Bohlmann J."/>
            <person name="van Vuuren H.J."/>
            <person name="Jones S.J."/>
            <person name="Pretorius I.S."/>
            <person name="Schmidt S.A."/>
            <person name="Borneman A.R."/>
        </authorList>
    </citation>
    <scope>NUCLEOTIDE SEQUENCE [LARGE SCALE GENOMIC DNA]</scope>
    <source>
        <strain evidence="2">cv. Chardonnay</strain>
        <tissue evidence="1">Leaf</tissue>
    </source>
</reference>
<dbReference type="Proteomes" id="UP000288805">
    <property type="component" value="Unassembled WGS sequence"/>
</dbReference>
<gene>
    <name evidence="1" type="ORF">CK203_104141</name>
</gene>
<accession>A0A438FHR1</accession>
<protein>
    <submittedName>
        <fullName evidence="1">Uncharacterized protein</fullName>
    </submittedName>
</protein>
<name>A0A438FHR1_VITVI</name>
<sequence length="100" mass="11310">MPQASPYLLHGHFEVTPPAVVQSTILEYTHARMDRIKQHIKQLGVSNSSTILDDLEGILVASLSVKFRMLDIKRYTGVGYPHIHLRLYSIVMRAHGLDES</sequence>
<evidence type="ECO:0000313" key="1">
    <source>
        <dbReference type="EMBL" id="RVW59496.1"/>
    </source>
</evidence>
<organism evidence="1 2">
    <name type="scientific">Vitis vinifera</name>
    <name type="common">Grape</name>
    <dbReference type="NCBI Taxonomy" id="29760"/>
    <lineage>
        <taxon>Eukaryota</taxon>
        <taxon>Viridiplantae</taxon>
        <taxon>Streptophyta</taxon>
        <taxon>Embryophyta</taxon>
        <taxon>Tracheophyta</taxon>
        <taxon>Spermatophyta</taxon>
        <taxon>Magnoliopsida</taxon>
        <taxon>eudicotyledons</taxon>
        <taxon>Gunneridae</taxon>
        <taxon>Pentapetalae</taxon>
        <taxon>rosids</taxon>
        <taxon>Vitales</taxon>
        <taxon>Vitaceae</taxon>
        <taxon>Viteae</taxon>
        <taxon>Vitis</taxon>
    </lineage>
</organism>
<proteinExistence type="predicted"/>
<dbReference type="AlphaFoldDB" id="A0A438FHR1"/>
<comment type="caution">
    <text evidence="1">The sequence shown here is derived from an EMBL/GenBank/DDBJ whole genome shotgun (WGS) entry which is preliminary data.</text>
</comment>
<dbReference type="EMBL" id="QGNW01000890">
    <property type="protein sequence ID" value="RVW59496.1"/>
    <property type="molecule type" value="Genomic_DNA"/>
</dbReference>
<evidence type="ECO:0000313" key="2">
    <source>
        <dbReference type="Proteomes" id="UP000288805"/>
    </source>
</evidence>